<proteinExistence type="predicted"/>
<name>A0A2R4N3L7_CARTR</name>
<accession>A0A2R4N3L7</accession>
<protein>
    <submittedName>
        <fullName evidence="1">Uncharacterized protein</fullName>
    </submittedName>
</protein>
<organism evidence="1 2">
    <name type="scientific">Carboxydocella thermautotrophica</name>
    <dbReference type="NCBI Taxonomy" id="178899"/>
    <lineage>
        <taxon>Bacteria</taxon>
        <taxon>Bacillati</taxon>
        <taxon>Bacillota</taxon>
        <taxon>Clostridia</taxon>
        <taxon>Eubacteriales</taxon>
        <taxon>Clostridiales Family XVI. Incertae Sedis</taxon>
        <taxon>Carboxydocella</taxon>
    </lineage>
</organism>
<gene>
    <name evidence="1" type="ORF">CFE_2573</name>
</gene>
<reference evidence="1 2" key="1">
    <citation type="submission" date="2018-04" db="EMBL/GenBank/DDBJ databases">
        <title>Genomic insights into metabolic versatility of Carboxydocella thermautotrophica capable of coupling hydrogenogenic CO oxidation with the reduction of Fe(III) minerals in Kamchatka hot springs.</title>
        <authorList>
            <person name="Toshchakov S.V."/>
            <person name="Tepliuk A.V."/>
            <person name="Gavrilov S.N."/>
            <person name="Kublanov I.V."/>
            <person name="Lebedinsky A.V."/>
            <person name="Bonch-Osmolovskaya E.A."/>
            <person name="Rusakov V.S."/>
            <person name="Chistyakova N.I."/>
            <person name="Korzhenkov A."/>
            <person name="Zavarsina D.G."/>
            <person name="Sokolova T.G."/>
        </authorList>
    </citation>
    <scope>NUCLEOTIDE SEQUENCE [LARGE SCALE GENOMIC DNA]</scope>
    <source>
        <strain evidence="1 2">019</strain>
    </source>
</reference>
<dbReference type="Proteomes" id="UP000241323">
    <property type="component" value="Chromosome"/>
</dbReference>
<keyword evidence="2" id="KW-1185">Reference proteome</keyword>
<evidence type="ECO:0000313" key="1">
    <source>
        <dbReference type="EMBL" id="AVX21716.1"/>
    </source>
</evidence>
<evidence type="ECO:0000313" key="2">
    <source>
        <dbReference type="Proteomes" id="UP000241323"/>
    </source>
</evidence>
<dbReference type="AlphaFoldDB" id="A0A2R4N3L7"/>
<dbReference type="EMBL" id="CP028491">
    <property type="protein sequence ID" value="AVX21716.1"/>
    <property type="molecule type" value="Genomic_DNA"/>
</dbReference>
<sequence>MKKTAVLKEVEKELKALESLLRKHPPRQARNGGRK</sequence>
<dbReference type="KEGG" id="cthm:CFE_2573"/>